<accession>A0A0Q3T3G9</accession>
<keyword evidence="1" id="KW-0732">Signal</keyword>
<dbReference type="AlphaFoldDB" id="A0A0Q3T3G9"/>
<dbReference type="RefSeq" id="WP_055726519.1">
    <property type="nucleotide sequence ID" value="NZ_FUYX01000001.1"/>
</dbReference>
<evidence type="ECO:0000313" key="4">
    <source>
        <dbReference type="Proteomes" id="UP000051562"/>
    </source>
</evidence>
<keyword evidence="4" id="KW-1185">Reference proteome</keyword>
<feature type="chain" id="PRO_5014520659" evidence="1">
    <location>
        <begin position="21"/>
        <end position="100"/>
    </location>
</feature>
<dbReference type="EMBL" id="LMAR01000003">
    <property type="protein sequence ID" value="KQK32194.1"/>
    <property type="molecule type" value="Genomic_DNA"/>
</dbReference>
<evidence type="ECO:0000313" key="3">
    <source>
        <dbReference type="EMBL" id="SKB37122.1"/>
    </source>
</evidence>
<dbReference type="Proteomes" id="UP000051562">
    <property type="component" value="Unassembled WGS sequence"/>
</dbReference>
<organism evidence="2 4">
    <name type="scientific">Bosea thiooxidans</name>
    <dbReference type="NCBI Taxonomy" id="53254"/>
    <lineage>
        <taxon>Bacteria</taxon>
        <taxon>Pseudomonadati</taxon>
        <taxon>Pseudomonadota</taxon>
        <taxon>Alphaproteobacteria</taxon>
        <taxon>Hyphomicrobiales</taxon>
        <taxon>Boseaceae</taxon>
        <taxon>Bosea</taxon>
    </lineage>
</organism>
<proteinExistence type="predicted"/>
<reference evidence="3 5" key="2">
    <citation type="submission" date="2017-02" db="EMBL/GenBank/DDBJ databases">
        <authorList>
            <person name="Peterson S.W."/>
        </authorList>
    </citation>
    <scope>NUCLEOTIDE SEQUENCE [LARGE SCALE GENOMIC DNA]</scope>
    <source>
        <strain evidence="3 5">DSM 9653</strain>
    </source>
</reference>
<evidence type="ECO:0000313" key="2">
    <source>
        <dbReference type="EMBL" id="KQK32194.1"/>
    </source>
</evidence>
<reference evidence="2 4" key="1">
    <citation type="submission" date="2015-10" db="EMBL/GenBank/DDBJ databases">
        <title>Draft genome of Bosea thiooxidans.</title>
        <authorList>
            <person name="Wang X."/>
        </authorList>
    </citation>
    <scope>NUCLEOTIDE SEQUENCE [LARGE SCALE GENOMIC DNA]</scope>
    <source>
        <strain evidence="2 4">CGMCC 9174</strain>
    </source>
</reference>
<evidence type="ECO:0000313" key="5">
    <source>
        <dbReference type="Proteomes" id="UP000190130"/>
    </source>
</evidence>
<dbReference type="Proteomes" id="UP000190130">
    <property type="component" value="Unassembled WGS sequence"/>
</dbReference>
<name>A0A0Q3T3G9_9HYPH</name>
<dbReference type="EMBL" id="FUYX01000001">
    <property type="protein sequence ID" value="SKB37122.1"/>
    <property type="molecule type" value="Genomic_DNA"/>
</dbReference>
<dbReference type="OrthoDB" id="8161991at2"/>
<gene>
    <name evidence="2" type="ORF">ARD30_07360</name>
    <name evidence="3" type="ORF">SAMN05660750_00399</name>
</gene>
<evidence type="ECO:0000256" key="1">
    <source>
        <dbReference type="SAM" id="SignalP"/>
    </source>
</evidence>
<feature type="signal peptide" evidence="1">
    <location>
        <begin position="1"/>
        <end position="20"/>
    </location>
</feature>
<protein>
    <submittedName>
        <fullName evidence="2">Uncharacterized protein</fullName>
    </submittedName>
</protein>
<dbReference type="STRING" id="53254.SAMN05660750_00399"/>
<sequence>MKKTALIFCGLLLAPAAALAGPTCSPGRDNARILSAASPSAIHRSWQGGKQLGYGWSLQVERSTRDAAGTEYYVGDLYDPNGQLATRKIFAVESEWDCGP</sequence>